<protein>
    <submittedName>
        <fullName evidence="3">Uncharacterized protein DUF58</fullName>
    </submittedName>
</protein>
<dbReference type="OrthoDB" id="9776116at2"/>
<dbReference type="AlphaFoldDB" id="A0A495XXY6"/>
<evidence type="ECO:0000259" key="2">
    <source>
        <dbReference type="Pfam" id="PF01882"/>
    </source>
</evidence>
<dbReference type="InterPro" id="IPR036465">
    <property type="entry name" value="vWFA_dom_sf"/>
</dbReference>
<feature type="compositionally biased region" description="Basic and acidic residues" evidence="1">
    <location>
        <begin position="159"/>
        <end position="168"/>
    </location>
</feature>
<dbReference type="Pfam" id="PF01882">
    <property type="entry name" value="DUF58"/>
    <property type="match status" value="2"/>
</dbReference>
<evidence type="ECO:0000256" key="1">
    <source>
        <dbReference type="SAM" id="MobiDB-lite"/>
    </source>
</evidence>
<accession>A0A495XXY6</accession>
<comment type="caution">
    <text evidence="3">The sequence shown here is derived from an EMBL/GenBank/DDBJ whole genome shotgun (WGS) entry which is preliminary data.</text>
</comment>
<keyword evidence="4" id="KW-1185">Reference proteome</keyword>
<feature type="region of interest" description="Disordered" evidence="1">
    <location>
        <begin position="159"/>
        <end position="212"/>
    </location>
</feature>
<gene>
    <name evidence="3" type="ORF">DFJ68_2943</name>
</gene>
<dbReference type="Gene3D" id="3.40.50.410">
    <property type="entry name" value="von Willebrand factor, type A domain"/>
    <property type="match status" value="1"/>
</dbReference>
<evidence type="ECO:0000313" key="4">
    <source>
        <dbReference type="Proteomes" id="UP000278440"/>
    </source>
</evidence>
<sequence>MVAAPPLTAERLLRTLEWRVVRPLDGRLQGDYRSLFTGGGLDFTDLREYEPGDDPRHIEWNVTARLDTPWVRQYVESRELTAWLLLDHSASMAFGPVDRQKSLVLAEVATTLAHVLTRGGNRVGAVVLDRDVERVIPPAQGRVQVLRIAEALLAQRRAAADRDERDSDAGGESGHTGRTGRADRSAVGPTGWLARRRQRRDRRAAARAGADTDRARSSTDLAVLLRAASGLARRRSLVIVVSDFITAPGWEPHLGRLAQRHDVVAIQVTDPRELDLPDAGAVYVEDAETGEQIFVDTSDPGFRARLRAAADRRQAEIAAATARSGVELYRVGTDDDLVRSLVRIASLRRRRRRGPR</sequence>
<dbReference type="PANTHER" id="PTHR33608:SF6">
    <property type="entry name" value="BLL2464 PROTEIN"/>
    <property type="match status" value="1"/>
</dbReference>
<dbReference type="PANTHER" id="PTHR33608">
    <property type="entry name" value="BLL2464 PROTEIN"/>
    <property type="match status" value="1"/>
</dbReference>
<feature type="domain" description="DUF58" evidence="2">
    <location>
        <begin position="206"/>
        <end position="315"/>
    </location>
</feature>
<evidence type="ECO:0000313" key="3">
    <source>
        <dbReference type="EMBL" id="RKT79471.1"/>
    </source>
</evidence>
<dbReference type="Proteomes" id="UP000278440">
    <property type="component" value="Unassembled WGS sequence"/>
</dbReference>
<dbReference type="InterPro" id="IPR002881">
    <property type="entry name" value="DUF58"/>
</dbReference>
<dbReference type="RefSeq" id="WP_121034362.1">
    <property type="nucleotide sequence ID" value="NZ_RBXT01000001.1"/>
</dbReference>
<proteinExistence type="predicted"/>
<feature type="domain" description="DUF58" evidence="2">
    <location>
        <begin position="45"/>
        <end position="157"/>
    </location>
</feature>
<reference evidence="3 4" key="1">
    <citation type="submission" date="2018-10" db="EMBL/GenBank/DDBJ databases">
        <title>Sequencing the genomes of 1000 actinobacteria strains.</title>
        <authorList>
            <person name="Klenk H.-P."/>
        </authorList>
    </citation>
    <scope>NUCLEOTIDE SEQUENCE [LARGE SCALE GENOMIC DNA]</scope>
    <source>
        <strain evidence="3 4">DSM 44267</strain>
    </source>
</reference>
<name>A0A495XXY6_9MICO</name>
<organism evidence="3 4">
    <name type="scientific">Terracoccus luteus</name>
    <dbReference type="NCBI Taxonomy" id="53356"/>
    <lineage>
        <taxon>Bacteria</taxon>
        <taxon>Bacillati</taxon>
        <taxon>Actinomycetota</taxon>
        <taxon>Actinomycetes</taxon>
        <taxon>Micrococcales</taxon>
        <taxon>Intrasporangiaceae</taxon>
        <taxon>Terracoccus</taxon>
    </lineage>
</organism>
<dbReference type="EMBL" id="RBXT01000001">
    <property type="protein sequence ID" value="RKT79471.1"/>
    <property type="molecule type" value="Genomic_DNA"/>
</dbReference>